<dbReference type="Gene3D" id="3.40.50.1820">
    <property type="entry name" value="alpha/beta hydrolase"/>
    <property type="match status" value="1"/>
</dbReference>
<dbReference type="InterPro" id="IPR029058">
    <property type="entry name" value="AB_hydrolase_fold"/>
</dbReference>
<keyword evidence="6" id="KW-0325">Glycoprotein</keyword>
<gene>
    <name evidence="11" type="ORF">DIABBA_LOCUS13183</name>
</gene>
<feature type="signal peptide" evidence="9">
    <location>
        <begin position="1"/>
        <end position="19"/>
    </location>
</feature>
<feature type="active site" description="Charge relay system" evidence="8">
    <location>
        <position position="361"/>
    </location>
</feature>
<reference evidence="11" key="1">
    <citation type="submission" date="2022-01" db="EMBL/GenBank/DDBJ databases">
        <authorList>
            <person name="King R."/>
        </authorList>
    </citation>
    <scope>NUCLEOTIDE SEQUENCE</scope>
</reference>
<dbReference type="FunFam" id="3.40.50.1820:FF:000057">
    <property type="entry name" value="Lipase"/>
    <property type="match status" value="1"/>
</dbReference>
<keyword evidence="5" id="KW-0443">Lipid metabolism</keyword>
<evidence type="ECO:0000256" key="7">
    <source>
        <dbReference type="PIRNR" id="PIRNR000862"/>
    </source>
</evidence>
<dbReference type="InterPro" id="IPR000073">
    <property type="entry name" value="AB_hydrolase_1"/>
</dbReference>
<dbReference type="EMBL" id="OU898284">
    <property type="protein sequence ID" value="CAG9840550.1"/>
    <property type="molecule type" value="Genomic_DNA"/>
</dbReference>
<evidence type="ECO:0000256" key="1">
    <source>
        <dbReference type="ARBA" id="ARBA00010701"/>
    </source>
</evidence>
<dbReference type="OrthoDB" id="9974421at2759"/>
<evidence type="ECO:0000256" key="3">
    <source>
        <dbReference type="ARBA" id="ARBA00022801"/>
    </source>
</evidence>
<evidence type="ECO:0000256" key="5">
    <source>
        <dbReference type="ARBA" id="ARBA00023098"/>
    </source>
</evidence>
<evidence type="ECO:0000313" key="11">
    <source>
        <dbReference type="EMBL" id="CAG9840550.1"/>
    </source>
</evidence>
<dbReference type="GO" id="GO:0016042">
    <property type="term" value="P:lipid catabolic process"/>
    <property type="evidence" value="ECO:0007669"/>
    <property type="project" value="UniProtKB-KW"/>
</dbReference>
<comment type="similarity">
    <text evidence="1 7">Belongs to the AB hydrolase superfamily. Lipase family.</text>
</comment>
<feature type="domain" description="AB hydrolase-1" evidence="10">
    <location>
        <begin position="97"/>
        <end position="225"/>
    </location>
</feature>
<dbReference type="Pfam" id="PF00561">
    <property type="entry name" value="Abhydrolase_1"/>
    <property type="match status" value="1"/>
</dbReference>
<accession>A0A9N9XHW4</accession>
<dbReference type="InterPro" id="IPR025483">
    <property type="entry name" value="Lipase_euk"/>
</dbReference>
<sequence>MKSVTTLTVLYAVFKFVSCTSVATKNNVCTNLLDYRYLQTSKNCYYNPNVKASTKEIFQRYGYTHEVHYLKTQDGYMVKLERLGISEKDWKGQRQPILLQGGVGAAPQFWVLRGEDGLAFQLFDNGYDVWISSIRGSFSESKNETYNKSDARYWDYTFHEVSIYDIPLMLEYISEKTDNKKKIIYIGHSMGTSISYVYAIEKKEHAEKYLRGLVSLSPVATLNHAELGIRFLAKFANLAFTILKALGTYALGEPPILRFLIFQICSHYPTIILCDVFNGRWIGTLPTKERADLVPVFFSFFPQPTSWKSFKHFAQIITSGQFQKYDFGLKENMKIYKQNEPPKYNISNIALPVHFFLGTNDNLATIKDNDYLISILQKNGVTTSRRIYDEYAHNDIFLGKDYDKFASDVLSVLDILRESNQPIK</sequence>
<dbReference type="Proteomes" id="UP001153709">
    <property type="component" value="Chromosome 9"/>
</dbReference>
<keyword evidence="3 7" id="KW-0378">Hydrolase</keyword>
<evidence type="ECO:0000313" key="12">
    <source>
        <dbReference type="Proteomes" id="UP001153709"/>
    </source>
</evidence>
<evidence type="ECO:0000256" key="4">
    <source>
        <dbReference type="ARBA" id="ARBA00022963"/>
    </source>
</evidence>
<keyword evidence="12" id="KW-1185">Reference proteome</keyword>
<keyword evidence="2 9" id="KW-0732">Signal</keyword>
<name>A0A9N9XHW4_DIABA</name>
<feature type="active site" description="Charge relay system" evidence="8">
    <location>
        <position position="393"/>
    </location>
</feature>
<feature type="chain" id="PRO_5040245935" description="Lipase" evidence="9">
    <location>
        <begin position="20"/>
        <end position="424"/>
    </location>
</feature>
<dbReference type="AlphaFoldDB" id="A0A9N9XHW4"/>
<evidence type="ECO:0000259" key="10">
    <source>
        <dbReference type="Pfam" id="PF00561"/>
    </source>
</evidence>
<evidence type="ECO:0000256" key="9">
    <source>
        <dbReference type="SAM" id="SignalP"/>
    </source>
</evidence>
<dbReference type="PIRSF" id="PIRSF000862">
    <property type="entry name" value="Steryl_ester_lip"/>
    <property type="match status" value="1"/>
</dbReference>
<keyword evidence="4 7" id="KW-0442">Lipid degradation</keyword>
<dbReference type="PANTHER" id="PTHR11005">
    <property type="entry name" value="LYSOSOMAL ACID LIPASE-RELATED"/>
    <property type="match status" value="1"/>
</dbReference>
<protein>
    <recommendedName>
        <fullName evidence="7">Lipase</fullName>
    </recommendedName>
</protein>
<proteinExistence type="inferred from homology"/>
<organism evidence="11 12">
    <name type="scientific">Diabrotica balteata</name>
    <name type="common">Banded cucumber beetle</name>
    <dbReference type="NCBI Taxonomy" id="107213"/>
    <lineage>
        <taxon>Eukaryota</taxon>
        <taxon>Metazoa</taxon>
        <taxon>Ecdysozoa</taxon>
        <taxon>Arthropoda</taxon>
        <taxon>Hexapoda</taxon>
        <taxon>Insecta</taxon>
        <taxon>Pterygota</taxon>
        <taxon>Neoptera</taxon>
        <taxon>Endopterygota</taxon>
        <taxon>Coleoptera</taxon>
        <taxon>Polyphaga</taxon>
        <taxon>Cucujiformia</taxon>
        <taxon>Chrysomeloidea</taxon>
        <taxon>Chrysomelidae</taxon>
        <taxon>Galerucinae</taxon>
        <taxon>Diabroticina</taxon>
        <taxon>Diabroticites</taxon>
        <taxon>Diabrotica</taxon>
    </lineage>
</organism>
<dbReference type="SUPFAM" id="SSF53474">
    <property type="entry name" value="alpha/beta-Hydrolases"/>
    <property type="match status" value="1"/>
</dbReference>
<evidence type="ECO:0000256" key="6">
    <source>
        <dbReference type="ARBA" id="ARBA00023180"/>
    </source>
</evidence>
<evidence type="ECO:0000256" key="2">
    <source>
        <dbReference type="ARBA" id="ARBA00022729"/>
    </source>
</evidence>
<dbReference type="GO" id="GO:0016788">
    <property type="term" value="F:hydrolase activity, acting on ester bonds"/>
    <property type="evidence" value="ECO:0007669"/>
    <property type="project" value="InterPro"/>
</dbReference>
<evidence type="ECO:0000256" key="8">
    <source>
        <dbReference type="PIRSR" id="PIRSR000862-1"/>
    </source>
</evidence>
<feature type="active site" description="Nucleophile" evidence="8">
    <location>
        <position position="189"/>
    </location>
</feature>